<gene>
    <name evidence="1" type="primary">ORF20531</name>
</gene>
<evidence type="ECO:0000313" key="1">
    <source>
        <dbReference type="EMBL" id="CEK53509.1"/>
    </source>
</evidence>
<name>A0A0B6YBI2_9EUPU</name>
<reference evidence="1" key="1">
    <citation type="submission" date="2014-12" db="EMBL/GenBank/DDBJ databases">
        <title>Insight into the proteome of Arion vulgaris.</title>
        <authorList>
            <person name="Aradska J."/>
            <person name="Bulat T."/>
            <person name="Smidak R."/>
            <person name="Sarate P."/>
            <person name="Gangsoo J."/>
            <person name="Sialana F."/>
            <person name="Bilban M."/>
            <person name="Lubec G."/>
        </authorList>
    </citation>
    <scope>NUCLEOTIDE SEQUENCE</scope>
    <source>
        <tissue evidence="1">Skin</tissue>
    </source>
</reference>
<organism evidence="1">
    <name type="scientific">Arion vulgaris</name>
    <dbReference type="NCBI Taxonomy" id="1028688"/>
    <lineage>
        <taxon>Eukaryota</taxon>
        <taxon>Metazoa</taxon>
        <taxon>Spiralia</taxon>
        <taxon>Lophotrochozoa</taxon>
        <taxon>Mollusca</taxon>
        <taxon>Gastropoda</taxon>
        <taxon>Heterobranchia</taxon>
        <taxon>Euthyneura</taxon>
        <taxon>Panpulmonata</taxon>
        <taxon>Eupulmonata</taxon>
        <taxon>Stylommatophora</taxon>
        <taxon>Helicina</taxon>
        <taxon>Arionoidea</taxon>
        <taxon>Arionidae</taxon>
        <taxon>Arion</taxon>
    </lineage>
</organism>
<protein>
    <submittedName>
        <fullName evidence="1">Uncharacterized protein</fullName>
    </submittedName>
</protein>
<feature type="non-terminal residue" evidence="1">
    <location>
        <position position="1"/>
    </location>
</feature>
<accession>A0A0B6YBI2</accession>
<proteinExistence type="predicted"/>
<sequence length="63" mass="7341">NKQNYIIIHISDKIIEMISVLHMMITDLQSVAERNCTYVYAETTIKSVLSIITNQSYKKKNHI</sequence>
<dbReference type="AlphaFoldDB" id="A0A0B6YBI2"/>
<dbReference type="EMBL" id="HACG01006644">
    <property type="protein sequence ID" value="CEK53509.1"/>
    <property type="molecule type" value="Transcribed_RNA"/>
</dbReference>